<keyword evidence="4 7" id="KW-0812">Transmembrane</keyword>
<dbReference type="EMBL" id="CP006912">
    <property type="protein sequence ID" value="AHB47173.1"/>
    <property type="molecule type" value="Genomic_DNA"/>
</dbReference>
<accession>V5S963</accession>
<evidence type="ECO:0000313" key="11">
    <source>
        <dbReference type="Proteomes" id="UP000018542"/>
    </source>
</evidence>
<evidence type="ECO:0000256" key="1">
    <source>
        <dbReference type="ARBA" id="ARBA00004651"/>
    </source>
</evidence>
<comment type="subcellular location">
    <subcellularLocation>
        <location evidence="1">Cell membrane</location>
        <topology evidence="1">Multi-pass membrane protein</topology>
    </subcellularLocation>
</comment>
<keyword evidence="6 7" id="KW-0472">Membrane</keyword>
<feature type="transmembrane region" description="Helical" evidence="7">
    <location>
        <begin position="341"/>
        <end position="363"/>
    </location>
</feature>
<dbReference type="HOGENOM" id="CLU_000604_8_9_5"/>
<keyword evidence="11" id="KW-1185">Reference proteome</keyword>
<keyword evidence="5 7" id="KW-1133">Transmembrane helix</keyword>
<dbReference type="InterPro" id="IPR005891">
    <property type="entry name" value="DevC"/>
</dbReference>
<evidence type="ECO:0000313" key="10">
    <source>
        <dbReference type="EMBL" id="AHB47173.1"/>
    </source>
</evidence>
<dbReference type="STRING" id="1029756.W911_00185"/>
<evidence type="ECO:0000259" key="8">
    <source>
        <dbReference type="Pfam" id="PF02687"/>
    </source>
</evidence>
<protein>
    <submittedName>
        <fullName evidence="10">Multidrug ABC transporter substrate-binding protein</fullName>
    </submittedName>
</protein>
<evidence type="ECO:0000256" key="6">
    <source>
        <dbReference type="ARBA" id="ARBA00023136"/>
    </source>
</evidence>
<feature type="domain" description="MacB-like periplasmic core" evidence="9">
    <location>
        <begin position="18"/>
        <end position="223"/>
    </location>
</feature>
<dbReference type="AlphaFoldDB" id="V5S963"/>
<dbReference type="InterPro" id="IPR051125">
    <property type="entry name" value="ABC-4/HrtB_transporter"/>
</dbReference>
<proteinExistence type="predicted"/>
<feature type="domain" description="ABC3 transporter permease C-terminal" evidence="8">
    <location>
        <begin position="260"/>
        <end position="370"/>
    </location>
</feature>
<evidence type="ECO:0000256" key="4">
    <source>
        <dbReference type="ARBA" id="ARBA00022692"/>
    </source>
</evidence>
<evidence type="ECO:0000256" key="3">
    <source>
        <dbReference type="ARBA" id="ARBA00022475"/>
    </source>
</evidence>
<dbReference type="InterPro" id="IPR025857">
    <property type="entry name" value="MacB_PCD"/>
</dbReference>
<dbReference type="InterPro" id="IPR003838">
    <property type="entry name" value="ABC3_permease_C"/>
</dbReference>
<dbReference type="Pfam" id="PF12704">
    <property type="entry name" value="MacB_PCD"/>
    <property type="match status" value="1"/>
</dbReference>
<feature type="transmembrane region" description="Helical" evidence="7">
    <location>
        <begin position="251"/>
        <end position="276"/>
    </location>
</feature>
<organism evidence="10 11">
    <name type="scientific">Hyphomicrobium nitrativorans NL23</name>
    <dbReference type="NCBI Taxonomy" id="1029756"/>
    <lineage>
        <taxon>Bacteria</taxon>
        <taxon>Pseudomonadati</taxon>
        <taxon>Pseudomonadota</taxon>
        <taxon>Alphaproteobacteria</taxon>
        <taxon>Hyphomicrobiales</taxon>
        <taxon>Hyphomicrobiaceae</taxon>
        <taxon>Hyphomicrobium</taxon>
    </lineage>
</organism>
<dbReference type="RefSeq" id="WP_023785491.1">
    <property type="nucleotide sequence ID" value="NC_022997.1"/>
</dbReference>
<feature type="transmembrane region" description="Helical" evidence="7">
    <location>
        <begin position="15"/>
        <end position="39"/>
    </location>
</feature>
<evidence type="ECO:0000256" key="5">
    <source>
        <dbReference type="ARBA" id="ARBA00022989"/>
    </source>
</evidence>
<feature type="transmembrane region" description="Helical" evidence="7">
    <location>
        <begin position="303"/>
        <end position="329"/>
    </location>
</feature>
<dbReference type="PATRIC" id="fig|1029756.8.peg.42"/>
<gene>
    <name evidence="10" type="ORF">W911_00185</name>
</gene>
<evidence type="ECO:0000259" key="9">
    <source>
        <dbReference type="Pfam" id="PF12704"/>
    </source>
</evidence>
<dbReference type="PANTHER" id="PTHR43738:SF1">
    <property type="entry name" value="HEMIN TRANSPORT SYSTEM PERMEASE PROTEIN HRTB-RELATED"/>
    <property type="match status" value="1"/>
</dbReference>
<evidence type="ECO:0000256" key="2">
    <source>
        <dbReference type="ARBA" id="ARBA00022448"/>
    </source>
</evidence>
<dbReference type="GO" id="GO:0005886">
    <property type="term" value="C:plasma membrane"/>
    <property type="evidence" value="ECO:0007669"/>
    <property type="project" value="UniProtKB-SubCell"/>
</dbReference>
<dbReference type="PIRSF" id="PIRSF031773">
    <property type="entry name" value="DevC"/>
    <property type="match status" value="1"/>
</dbReference>
<keyword evidence="3" id="KW-1003">Cell membrane</keyword>
<dbReference type="Pfam" id="PF02687">
    <property type="entry name" value="FtsX"/>
    <property type="match status" value="1"/>
</dbReference>
<reference evidence="10 11" key="1">
    <citation type="journal article" date="2014" name="Genome Announc.">
        <title>Complete Genome Sequence of Hyphomicrobium nitrativorans Strain NL23, a Denitrifying Bacterium Isolated from Biofilm of a Methanol-Fed Denitrification System Treating Seawater at the Montreal Biodome.</title>
        <authorList>
            <person name="Martineau C."/>
            <person name="Villeneuve C."/>
            <person name="Mauffrey F."/>
            <person name="Villemur R."/>
        </authorList>
    </citation>
    <scope>NUCLEOTIDE SEQUENCE [LARGE SCALE GENOMIC DNA]</scope>
    <source>
        <strain evidence="10">NL23</strain>
    </source>
</reference>
<keyword evidence="2" id="KW-0813">Transport</keyword>
<sequence>MILTLAFRNLFHDRIRLAVTLVGILFSIVLVAIQLGMYLGSSRMITDMIERSNGELWITAFDAKSFEEGGILLTSRERHQALATPGVQAVVPLVVSFAEWRKAEGGSTRVVVVGTDAEDGGLAPWSLVDGTWQDIKSPDAVSADDTYFRELGIDGIGDTAQIGTGRVKVKALTHRIRSFTQSPYVFTPLQRARNLLGVDGDRASFYLVQLVPGTDVEVVRQELLKRLDGAEVLTKEEFHERSLSQWLFRTGAGLALIGGALLGILVGTVIVAQTLYSSTKDHLNEFATLRALGSSSGYIYKVILAQAGLSAVIGYVLGILISLGILYISRNTPLPLVMTPGLAVALLGLTLFMSGVSAISAIMKVTRIDPATVFSR</sequence>
<dbReference type="OrthoDB" id="9768465at2"/>
<dbReference type="PANTHER" id="PTHR43738">
    <property type="entry name" value="ABC TRANSPORTER, MEMBRANE PROTEIN"/>
    <property type="match status" value="1"/>
</dbReference>
<dbReference type="KEGG" id="hni:W911_00185"/>
<evidence type="ECO:0000256" key="7">
    <source>
        <dbReference type="SAM" id="Phobius"/>
    </source>
</evidence>
<dbReference type="Proteomes" id="UP000018542">
    <property type="component" value="Chromosome"/>
</dbReference>
<name>V5S963_9HYPH</name>